<gene>
    <name evidence="2" type="ORF">CIT26_33600</name>
</gene>
<evidence type="ECO:0000313" key="2">
    <source>
        <dbReference type="EMBL" id="PAQ04566.1"/>
    </source>
</evidence>
<dbReference type="Gene3D" id="1.10.150.690">
    <property type="entry name" value="DUF2063"/>
    <property type="match status" value="1"/>
</dbReference>
<feature type="domain" description="Putative DNA-binding" evidence="1">
    <location>
        <begin position="18"/>
        <end position="108"/>
    </location>
</feature>
<proteinExistence type="predicted"/>
<reference evidence="2 3" key="1">
    <citation type="submission" date="2017-08" db="EMBL/GenBank/DDBJ databases">
        <title>Mesorhizobium wenxinae sp. nov., a novel rhizobial species isolated from root nodules of chickpea (Cicer arietinum L.).</title>
        <authorList>
            <person name="Zhang J."/>
        </authorList>
    </citation>
    <scope>NUCLEOTIDE SEQUENCE [LARGE SCALE GENOMIC DNA]</scope>
    <source>
        <strain evidence="2 3">SDW018</strain>
    </source>
</reference>
<organism evidence="2 3">
    <name type="scientific">Mesorhizobium temperatum</name>
    <dbReference type="NCBI Taxonomy" id="241416"/>
    <lineage>
        <taxon>Bacteria</taxon>
        <taxon>Pseudomonadati</taxon>
        <taxon>Pseudomonadota</taxon>
        <taxon>Alphaproteobacteria</taxon>
        <taxon>Hyphomicrobiales</taxon>
        <taxon>Phyllobacteriaceae</taxon>
        <taxon>Mesorhizobium</taxon>
    </lineage>
</organism>
<sequence length="271" mass="29404">MPQDELQSRDLGRRFDYAAAFTAGLLDPDRAPPDAVSGPNGKAAIKRYAVYRNNVTVSLIDALAASFPATLRITGPDFFRAMARFHVRETPPSSPLLFEYGRDFPDFIERYEYAQSMPWLADVARMERAWLDAYHAADAEPLASGALASIPPERLADTVFVPHPATRAMRSRYPVVTIFAANRSDGPVGRIEAGDPEDALVTRPGLEVFVRHLPPGGAVFLDRLMAGEPLGAAAAAAFAERAEFDLAANIAGLLQAGAFTAAHQEDEHDEP</sequence>
<dbReference type="InterPro" id="IPR018640">
    <property type="entry name" value="DUF2063"/>
</dbReference>
<dbReference type="EMBL" id="NPKJ01000076">
    <property type="protein sequence ID" value="PAQ04566.1"/>
    <property type="molecule type" value="Genomic_DNA"/>
</dbReference>
<dbReference type="OrthoDB" id="4146344at2"/>
<evidence type="ECO:0000259" key="1">
    <source>
        <dbReference type="Pfam" id="PF09836"/>
    </source>
</evidence>
<dbReference type="InterPro" id="IPR044922">
    <property type="entry name" value="DUF2063_N_sf"/>
</dbReference>
<dbReference type="AlphaFoldDB" id="A0A271LBK0"/>
<dbReference type="Proteomes" id="UP000216442">
    <property type="component" value="Unassembled WGS sequence"/>
</dbReference>
<dbReference type="Pfam" id="PF09836">
    <property type="entry name" value="DUF2063"/>
    <property type="match status" value="1"/>
</dbReference>
<accession>A0A271LBK0</accession>
<comment type="caution">
    <text evidence="2">The sequence shown here is derived from an EMBL/GenBank/DDBJ whole genome shotgun (WGS) entry which is preliminary data.</text>
</comment>
<evidence type="ECO:0000313" key="3">
    <source>
        <dbReference type="Proteomes" id="UP000216442"/>
    </source>
</evidence>
<dbReference type="RefSeq" id="WP_095496599.1">
    <property type="nucleotide sequence ID" value="NZ_NPKJ01000076.1"/>
</dbReference>
<keyword evidence="3" id="KW-1185">Reference proteome</keyword>
<name>A0A271LBK0_9HYPH</name>
<protein>
    <submittedName>
        <fullName evidence="2">DUF2063 domain-containing protein</fullName>
    </submittedName>
</protein>